<keyword evidence="1" id="KW-0472">Membrane</keyword>
<evidence type="ECO:0000256" key="1">
    <source>
        <dbReference type="SAM" id="Phobius"/>
    </source>
</evidence>
<feature type="transmembrane region" description="Helical" evidence="1">
    <location>
        <begin position="12"/>
        <end position="33"/>
    </location>
</feature>
<feature type="transmembrane region" description="Helical" evidence="1">
    <location>
        <begin position="39"/>
        <end position="62"/>
    </location>
</feature>
<name>A0A9X2XX93_9BACT</name>
<comment type="caution">
    <text evidence="2">The sequence shown here is derived from an EMBL/GenBank/DDBJ whole genome shotgun (WGS) entry which is preliminary data.</text>
</comment>
<dbReference type="RefSeq" id="WP_279298618.1">
    <property type="nucleotide sequence ID" value="NZ_JAOTIF010000018.1"/>
</dbReference>
<dbReference type="AlphaFoldDB" id="A0A9X2XX93"/>
<keyword evidence="1" id="KW-0812">Transmembrane</keyword>
<dbReference type="Proteomes" id="UP001155483">
    <property type="component" value="Unassembled WGS sequence"/>
</dbReference>
<reference evidence="2" key="2">
    <citation type="submission" date="2023-04" db="EMBL/GenBank/DDBJ databases">
        <title>Paracnuella aquatica gen. nov., sp. nov., a member of the family Chitinophagaceae isolated from a hot spring.</title>
        <authorList>
            <person name="Wang C."/>
        </authorList>
    </citation>
    <scope>NUCLEOTIDE SEQUENCE</scope>
    <source>
        <strain evidence="2">LB-8</strain>
    </source>
</reference>
<proteinExistence type="predicted"/>
<keyword evidence="1" id="KW-1133">Transmembrane helix</keyword>
<organism evidence="2 3">
    <name type="scientific">Paraflavisolibacter caeni</name>
    <dbReference type="NCBI Taxonomy" id="2982496"/>
    <lineage>
        <taxon>Bacteria</taxon>
        <taxon>Pseudomonadati</taxon>
        <taxon>Bacteroidota</taxon>
        <taxon>Chitinophagia</taxon>
        <taxon>Chitinophagales</taxon>
        <taxon>Chitinophagaceae</taxon>
        <taxon>Paraflavisolibacter</taxon>
    </lineage>
</organism>
<accession>A0A9X2XX93</accession>
<dbReference type="EMBL" id="JAOTIF010000018">
    <property type="protein sequence ID" value="MCU7551179.1"/>
    <property type="molecule type" value="Genomic_DNA"/>
</dbReference>
<evidence type="ECO:0000313" key="2">
    <source>
        <dbReference type="EMBL" id="MCU7551179.1"/>
    </source>
</evidence>
<feature type="transmembrane region" description="Helical" evidence="1">
    <location>
        <begin position="83"/>
        <end position="107"/>
    </location>
</feature>
<gene>
    <name evidence="2" type="ORF">OCK74_18810</name>
</gene>
<reference evidence="2" key="1">
    <citation type="submission" date="2022-09" db="EMBL/GenBank/DDBJ databases">
        <authorList>
            <person name="Yuan C."/>
            <person name="Ke Z."/>
        </authorList>
    </citation>
    <scope>NUCLEOTIDE SEQUENCE</scope>
    <source>
        <strain evidence="2">LB-8</strain>
    </source>
</reference>
<feature type="transmembrane region" description="Helical" evidence="1">
    <location>
        <begin position="173"/>
        <end position="191"/>
    </location>
</feature>
<protein>
    <submittedName>
        <fullName evidence="2">Uncharacterized protein</fullName>
    </submittedName>
</protein>
<keyword evidence="3" id="KW-1185">Reference proteome</keyword>
<feature type="transmembrane region" description="Helical" evidence="1">
    <location>
        <begin position="127"/>
        <end position="152"/>
    </location>
</feature>
<sequence length="213" mass="24408">MTKLLQLKHWQIFLLLIGLPILYQKISISFFLFTNNPTVVLVSYGVLIFLLLGIVTSWFYAAATNLYNRFPENVEMNLARFKLFLFIPIVYVLIIYTTVLGLVMFYGTGERLLETVPISTKFIQSNLGFIFILALLLSLLQLGALVCTFYCVHFTAKALKSVELGRKATFSDYSMEFFLILFFPVGIWLIQPRINALFTNNSETTDDIVLQQV</sequence>
<evidence type="ECO:0000313" key="3">
    <source>
        <dbReference type="Proteomes" id="UP001155483"/>
    </source>
</evidence>